<dbReference type="Proteomes" id="UP000221165">
    <property type="component" value="Unassembled WGS sequence"/>
</dbReference>
<feature type="region of interest" description="Disordered" evidence="1">
    <location>
        <begin position="89"/>
        <end position="113"/>
    </location>
</feature>
<proteinExistence type="predicted"/>
<evidence type="ECO:0000313" key="3">
    <source>
        <dbReference type="Proteomes" id="UP000221165"/>
    </source>
</evidence>
<dbReference type="EMBL" id="MIGC01005569">
    <property type="protein sequence ID" value="PHJ16813.1"/>
    <property type="molecule type" value="Genomic_DNA"/>
</dbReference>
<protein>
    <submittedName>
        <fullName evidence="2">Uncharacterized protein</fullName>
    </submittedName>
</protein>
<evidence type="ECO:0000313" key="2">
    <source>
        <dbReference type="EMBL" id="PHJ16813.1"/>
    </source>
</evidence>
<comment type="caution">
    <text evidence="2">The sequence shown here is derived from an EMBL/GenBank/DDBJ whole genome shotgun (WGS) entry which is preliminary data.</text>
</comment>
<name>A0A2C6KKA3_9APIC</name>
<gene>
    <name evidence="2" type="ORF">CSUI_009371</name>
</gene>
<evidence type="ECO:0000256" key="1">
    <source>
        <dbReference type="SAM" id="MobiDB-lite"/>
    </source>
</evidence>
<organism evidence="2 3">
    <name type="scientific">Cystoisospora suis</name>
    <dbReference type="NCBI Taxonomy" id="483139"/>
    <lineage>
        <taxon>Eukaryota</taxon>
        <taxon>Sar</taxon>
        <taxon>Alveolata</taxon>
        <taxon>Apicomplexa</taxon>
        <taxon>Conoidasida</taxon>
        <taxon>Coccidia</taxon>
        <taxon>Eucoccidiorida</taxon>
        <taxon>Eimeriorina</taxon>
        <taxon>Sarcocystidae</taxon>
        <taxon>Cystoisospora</taxon>
    </lineage>
</organism>
<accession>A0A2C6KKA3</accession>
<keyword evidence="3" id="KW-1185">Reference proteome</keyword>
<dbReference type="RefSeq" id="XP_067918538.1">
    <property type="nucleotide sequence ID" value="XM_068069487.1"/>
</dbReference>
<sequence>MLLTLSRSSFLFSTRGNRRVFPASTVSVFPRSTHTSGILARTQEISLSCMQVVPLLSPPSFPRSTPRPPGEVASPLVVARCGGRRRSPAEAAVLTSRAQSEDGGTAIARRGQL</sequence>
<dbReference type="AlphaFoldDB" id="A0A2C6KKA3"/>
<reference evidence="2 3" key="1">
    <citation type="journal article" date="2017" name="Int. J. Parasitol.">
        <title>The genome of the protozoan parasite Cystoisospora suis and a reverse vaccinology approach to identify vaccine candidates.</title>
        <authorList>
            <person name="Palmieri N."/>
            <person name="Shrestha A."/>
            <person name="Ruttkowski B."/>
            <person name="Beck T."/>
            <person name="Vogl C."/>
            <person name="Tomley F."/>
            <person name="Blake D.P."/>
            <person name="Joachim A."/>
        </authorList>
    </citation>
    <scope>NUCLEOTIDE SEQUENCE [LARGE SCALE GENOMIC DNA]</scope>
    <source>
        <strain evidence="2 3">Wien I</strain>
    </source>
</reference>
<dbReference type="VEuPathDB" id="ToxoDB:CSUI_009371"/>
<dbReference type="GeneID" id="94432698"/>